<dbReference type="AlphaFoldDB" id="A0A2Y9A708"/>
<dbReference type="PROSITE" id="PS51257">
    <property type="entry name" value="PROKAR_LIPOPROTEIN"/>
    <property type="match status" value="1"/>
</dbReference>
<dbReference type="EMBL" id="UETB01000004">
    <property type="protein sequence ID" value="SSA40130.1"/>
    <property type="molecule type" value="Genomic_DNA"/>
</dbReference>
<dbReference type="InterPro" id="IPR006059">
    <property type="entry name" value="SBP"/>
</dbReference>
<proteinExistence type="predicted"/>
<gene>
    <name evidence="2" type="ORF">SAMN05216184_10444</name>
</gene>
<dbReference type="PANTHER" id="PTHR43649:SF32">
    <property type="entry name" value="SUGAR BINDING SECRETED PROTEIN"/>
    <property type="match status" value="1"/>
</dbReference>
<dbReference type="OrthoDB" id="3226017at2"/>
<evidence type="ECO:0000313" key="3">
    <source>
        <dbReference type="Proteomes" id="UP000250222"/>
    </source>
</evidence>
<dbReference type="RefSeq" id="WP_110851985.1">
    <property type="nucleotide sequence ID" value="NZ_QKLZ01000004.1"/>
</dbReference>
<protein>
    <submittedName>
        <fullName evidence="2">Cellobiose transport system substrate-binding protein</fullName>
    </submittedName>
</protein>
<name>A0A2Y9A708_9MICO</name>
<dbReference type="InterPro" id="IPR050490">
    <property type="entry name" value="Bact_solute-bd_prot1"/>
</dbReference>
<dbReference type="PANTHER" id="PTHR43649">
    <property type="entry name" value="ARABINOSE-BINDING PROTEIN-RELATED"/>
    <property type="match status" value="1"/>
</dbReference>
<reference evidence="2 3" key="1">
    <citation type="submission" date="2016-10" db="EMBL/GenBank/DDBJ databases">
        <authorList>
            <person name="Cai Z."/>
        </authorList>
    </citation>
    <scope>NUCLEOTIDE SEQUENCE [LARGE SCALE GENOMIC DNA]</scope>
    <source>
        <strain evidence="2 3">CGMCC 1.10826</strain>
    </source>
</reference>
<keyword evidence="3" id="KW-1185">Reference proteome</keyword>
<evidence type="ECO:0000313" key="2">
    <source>
        <dbReference type="EMBL" id="SSA40130.1"/>
    </source>
</evidence>
<organism evidence="2 3">
    <name type="scientific">Georgenia satyanarayanai</name>
    <dbReference type="NCBI Taxonomy" id="860221"/>
    <lineage>
        <taxon>Bacteria</taxon>
        <taxon>Bacillati</taxon>
        <taxon>Actinomycetota</taxon>
        <taxon>Actinomycetes</taxon>
        <taxon>Micrococcales</taxon>
        <taxon>Bogoriellaceae</taxon>
        <taxon>Georgenia</taxon>
    </lineage>
</organism>
<keyword evidence="1" id="KW-0732">Signal</keyword>
<feature type="chain" id="PRO_5039224760" evidence="1">
    <location>
        <begin position="23"/>
        <end position="435"/>
    </location>
</feature>
<dbReference type="SUPFAM" id="SSF53850">
    <property type="entry name" value="Periplasmic binding protein-like II"/>
    <property type="match status" value="1"/>
</dbReference>
<accession>A0A2Y9A708</accession>
<evidence type="ECO:0000256" key="1">
    <source>
        <dbReference type="SAM" id="SignalP"/>
    </source>
</evidence>
<dbReference type="Proteomes" id="UP000250222">
    <property type="component" value="Unassembled WGS sequence"/>
</dbReference>
<dbReference type="Gene3D" id="3.40.190.10">
    <property type="entry name" value="Periplasmic binding protein-like II"/>
    <property type="match status" value="1"/>
</dbReference>
<feature type="signal peptide" evidence="1">
    <location>
        <begin position="1"/>
        <end position="22"/>
    </location>
</feature>
<sequence length="435" mass="45263">MHTRKSVAVIAAMTAGALTLSACGDSASSDSAAADASSDGKTTLTVSLFGTFGFEESGLFEQYMEENPDIVIEYDSTQGEDKYWPALQTKLNSGSGTADIQGIEVARISEVTANQADLWTDLSETVAGDRVEDYVQWKADAATTADGRVLGLGTDIGPMALCYRSDLFEAAGVPTEPEELAAQLGSWEDFLALGEEFTAGAPDGTAFHDSAGGLYNAIISTESEIYHDESGELVVDSNPAVRAAFDMAAQAGQDGLTAKLEQFVDPSWDAGFGSGTFASIACPSWMIGYIKGKAGDAGSGQWNITTLPGGQGGNWGGAYLGIPAASENKEEAAELLAWLTDAEQQAAVFENVGNFPSNTGAIELVGDTTDEYFNGAPTGEVFTTSAENAPTQILGPHDGVAKNALVQALLSVEVNGVDPAEAWENGVSQILNQVG</sequence>
<dbReference type="Pfam" id="PF13416">
    <property type="entry name" value="SBP_bac_8"/>
    <property type="match status" value="1"/>
</dbReference>